<keyword evidence="1" id="KW-0472">Membrane</keyword>
<evidence type="ECO:0000313" key="3">
    <source>
        <dbReference type="Proteomes" id="UP000295215"/>
    </source>
</evidence>
<keyword evidence="1" id="KW-0812">Transmembrane</keyword>
<evidence type="ECO:0000313" key="2">
    <source>
        <dbReference type="EMBL" id="TDS54636.1"/>
    </source>
</evidence>
<proteinExistence type="predicted"/>
<keyword evidence="3" id="KW-1185">Reference proteome</keyword>
<dbReference type="Proteomes" id="UP000295215">
    <property type="component" value="Unassembled WGS sequence"/>
</dbReference>
<gene>
    <name evidence="2" type="ORF">C8P70_12432</name>
</gene>
<feature type="transmembrane region" description="Helical" evidence="1">
    <location>
        <begin position="33"/>
        <end position="53"/>
    </location>
</feature>
<keyword evidence="1" id="KW-1133">Transmembrane helix</keyword>
<dbReference type="AlphaFoldDB" id="A0A4R7EVV0"/>
<organism evidence="2 3">
    <name type="scientific">Myroides indicus</name>
    <dbReference type="NCBI Taxonomy" id="1323422"/>
    <lineage>
        <taxon>Bacteria</taxon>
        <taxon>Pseudomonadati</taxon>
        <taxon>Bacteroidota</taxon>
        <taxon>Flavobacteriia</taxon>
        <taxon>Flavobacteriales</taxon>
        <taxon>Flavobacteriaceae</taxon>
        <taxon>Myroides</taxon>
    </lineage>
</organism>
<accession>A0A4R7EVV0</accession>
<comment type="caution">
    <text evidence="2">The sequence shown here is derived from an EMBL/GenBank/DDBJ whole genome shotgun (WGS) entry which is preliminary data.</text>
</comment>
<evidence type="ECO:0008006" key="4">
    <source>
        <dbReference type="Google" id="ProtNLM"/>
    </source>
</evidence>
<evidence type="ECO:0000256" key="1">
    <source>
        <dbReference type="SAM" id="Phobius"/>
    </source>
</evidence>
<dbReference type="PROSITE" id="PS51257">
    <property type="entry name" value="PROKAR_LIPOPROTEIN"/>
    <property type="match status" value="1"/>
</dbReference>
<dbReference type="EMBL" id="SOAG01000024">
    <property type="protein sequence ID" value="TDS54636.1"/>
    <property type="molecule type" value="Genomic_DNA"/>
</dbReference>
<sequence length="54" mass="6185">MGSKKIIYFIIGVFLSCMAIYGLSILLNIETKYYHYVLCFCILALITFGKKVLN</sequence>
<name>A0A4R7EVV0_9FLAO</name>
<reference evidence="2 3" key="1">
    <citation type="submission" date="2019-03" db="EMBL/GenBank/DDBJ databases">
        <title>Genomic Encyclopedia of Archaeal and Bacterial Type Strains, Phase II (KMG-II): from individual species to whole genera.</title>
        <authorList>
            <person name="Goeker M."/>
        </authorList>
    </citation>
    <scope>NUCLEOTIDE SEQUENCE [LARGE SCALE GENOMIC DNA]</scope>
    <source>
        <strain evidence="2 3">DSM 28213</strain>
    </source>
</reference>
<feature type="transmembrane region" description="Helical" evidence="1">
    <location>
        <begin position="7"/>
        <end position="27"/>
    </location>
</feature>
<protein>
    <recommendedName>
        <fullName evidence="4">Lipoprotein</fullName>
    </recommendedName>
</protein>